<reference evidence="1 2" key="1">
    <citation type="submission" date="2020-04" db="EMBL/GenBank/DDBJ databases">
        <authorList>
            <person name="Hitch T.C.A."/>
            <person name="Wylensek D."/>
            <person name="Clavel T."/>
        </authorList>
    </citation>
    <scope>NUCLEOTIDE SEQUENCE [LARGE SCALE GENOMIC DNA]</scope>
    <source>
        <strain evidence="1 2">BSM-130-P53-3C</strain>
    </source>
</reference>
<protein>
    <submittedName>
        <fullName evidence="1">Uncharacterized protein</fullName>
    </submittedName>
</protein>
<comment type="caution">
    <text evidence="1">The sequence shown here is derived from an EMBL/GenBank/DDBJ whole genome shotgun (WGS) entry which is preliminary data.</text>
</comment>
<dbReference type="AlphaFoldDB" id="A0A7X9NQV7"/>
<evidence type="ECO:0000313" key="1">
    <source>
        <dbReference type="EMBL" id="NME61933.1"/>
    </source>
</evidence>
<sequence length="262" mass="28138">METIAPLSPFWTGDPATDLDETRLLAKAVGGADPADPWLIYTTGAGRIPVVTPTALDPERPVTAAVWRTPWPYLPAEIWMRRPGEYAATYQCRMTISLAAMGLIAADGEHAPWTTDMGETDETTAAELLAGRLGAAQSKAWEERRDRIARLAAQTWPDGYPLDDLLAACTEMSAVTRAGSAVMSAHAALADQANGDPKHAVGTLQATKRLYPDLFDPQGMDPRSVAVWVREHADQAAGMFDWLASAGLADPADVKTAREVLA</sequence>
<dbReference type="Proteomes" id="UP000588369">
    <property type="component" value="Unassembled WGS sequence"/>
</dbReference>
<proteinExistence type="predicted"/>
<name>A0A7X9NQV7_9BIFI</name>
<evidence type="ECO:0000313" key="2">
    <source>
        <dbReference type="Proteomes" id="UP000588369"/>
    </source>
</evidence>
<dbReference type="RefSeq" id="WP_168984031.1">
    <property type="nucleotide sequence ID" value="NZ_JABAGI010000003.1"/>
</dbReference>
<organism evidence="1 2">
    <name type="scientific">Bifidobacterium thermophilum</name>
    <dbReference type="NCBI Taxonomy" id="33905"/>
    <lineage>
        <taxon>Bacteria</taxon>
        <taxon>Bacillati</taxon>
        <taxon>Actinomycetota</taxon>
        <taxon>Actinomycetes</taxon>
        <taxon>Bifidobacteriales</taxon>
        <taxon>Bifidobacteriaceae</taxon>
        <taxon>Bifidobacterium</taxon>
    </lineage>
</organism>
<accession>A0A7X9NQV7</accession>
<gene>
    <name evidence="1" type="ORF">HF844_03815</name>
</gene>
<dbReference type="EMBL" id="JABAGI010000003">
    <property type="protein sequence ID" value="NME61933.1"/>
    <property type="molecule type" value="Genomic_DNA"/>
</dbReference>